<evidence type="ECO:0000313" key="1">
    <source>
        <dbReference type="EMBL" id="KAJ9062069.1"/>
    </source>
</evidence>
<proteinExistence type="predicted"/>
<evidence type="ECO:0000313" key="2">
    <source>
        <dbReference type="Proteomes" id="UP001165960"/>
    </source>
</evidence>
<dbReference type="Proteomes" id="UP001165960">
    <property type="component" value="Unassembled WGS sequence"/>
</dbReference>
<keyword evidence="2" id="KW-1185">Reference proteome</keyword>
<name>A0ACC2SIH5_9FUNG</name>
<accession>A0ACC2SIH5</accession>
<protein>
    <submittedName>
        <fullName evidence="1">Uncharacterized protein</fullName>
    </submittedName>
</protein>
<comment type="caution">
    <text evidence="1">The sequence shown here is derived from an EMBL/GenBank/DDBJ whole genome shotgun (WGS) entry which is preliminary data.</text>
</comment>
<gene>
    <name evidence="1" type="ORF">DSO57_1014493</name>
</gene>
<sequence length="122" mass="12747">MGPAADARAGMVLAPGSLLFKANPGVGKFPTPACPAWQLGAGSIPAQGFESVTIVMDTSSLLHLLSSLLVSGEALVRSLTCDNLYLYSSGLNSHTPSAEKISAFPSSLIEGTNFDPCRYLRF</sequence>
<organism evidence="1 2">
    <name type="scientific">Entomophthora muscae</name>
    <dbReference type="NCBI Taxonomy" id="34485"/>
    <lineage>
        <taxon>Eukaryota</taxon>
        <taxon>Fungi</taxon>
        <taxon>Fungi incertae sedis</taxon>
        <taxon>Zoopagomycota</taxon>
        <taxon>Entomophthoromycotina</taxon>
        <taxon>Entomophthoromycetes</taxon>
        <taxon>Entomophthorales</taxon>
        <taxon>Entomophthoraceae</taxon>
        <taxon>Entomophthora</taxon>
    </lineage>
</organism>
<dbReference type="EMBL" id="QTSX02005026">
    <property type="protein sequence ID" value="KAJ9062069.1"/>
    <property type="molecule type" value="Genomic_DNA"/>
</dbReference>
<reference evidence="1" key="1">
    <citation type="submission" date="2022-04" db="EMBL/GenBank/DDBJ databases">
        <title>Genome of the entomopathogenic fungus Entomophthora muscae.</title>
        <authorList>
            <person name="Elya C."/>
            <person name="Lovett B.R."/>
            <person name="Lee E."/>
            <person name="Macias A.M."/>
            <person name="Hajek A.E."/>
            <person name="De Bivort B.L."/>
            <person name="Kasson M.T."/>
            <person name="De Fine Licht H.H."/>
            <person name="Stajich J.E."/>
        </authorList>
    </citation>
    <scope>NUCLEOTIDE SEQUENCE</scope>
    <source>
        <strain evidence="1">Berkeley</strain>
    </source>
</reference>